<sequence length="476" mass="52520">MTLFELPSAPSTRSLFTRVFSGQSLSLVVTATGSMELVRTELSILSFNPPKTQAFSPVLSHLRVSLLPALPKLPPEPPDLRSHCLFLAYLQLGDPEPHSHHPHPLPLTEYHQSPPSAIVVAGLVLCSGILSDLRPLQYNSQSLFGPDLLWFWPILSSMDCCCTPALGLGPFPCYSWCPFSPSKAQGLWFSFHLQTVLDLVGISCSLDESSFTAPFIFTILSSIIPQSFGHLKLSVLLLAGEGTSGSWIPAIVNLHILYRCCIFLDFVHVLPTTSSVLKKSLSRKLFSTCFKDSRTEVAAQFDSKVSQLRESVRRPNAGMFSALLVWELFNISTSSVGMESSLPPSSLYRERTLPPFPFSMRSGCFSDSHPSKFYNLLTFLLSFVSVYMESEDATGIDSSNFGGRSSVLTSLLISLMIVTRLQKSGQAVMYLPTRLSSAYNLLSHEDLSIFCFVFLMMYGSIQRGWLIPSALCNPKA</sequence>
<organism evidence="1 2">
    <name type="scientific">Microthlaspi erraticum</name>
    <dbReference type="NCBI Taxonomy" id="1685480"/>
    <lineage>
        <taxon>Eukaryota</taxon>
        <taxon>Viridiplantae</taxon>
        <taxon>Streptophyta</taxon>
        <taxon>Embryophyta</taxon>
        <taxon>Tracheophyta</taxon>
        <taxon>Spermatophyta</taxon>
        <taxon>Magnoliopsida</taxon>
        <taxon>eudicotyledons</taxon>
        <taxon>Gunneridae</taxon>
        <taxon>Pentapetalae</taxon>
        <taxon>rosids</taxon>
        <taxon>malvids</taxon>
        <taxon>Brassicales</taxon>
        <taxon>Brassicaceae</taxon>
        <taxon>Coluteocarpeae</taxon>
        <taxon>Microthlaspi</taxon>
    </lineage>
</organism>
<protein>
    <submittedName>
        <fullName evidence="1">Uncharacterized protein</fullName>
    </submittedName>
</protein>
<dbReference type="AlphaFoldDB" id="A0A6D2HD86"/>
<keyword evidence="2" id="KW-1185">Reference proteome</keyword>
<reference evidence="1" key="1">
    <citation type="submission" date="2020-01" db="EMBL/GenBank/DDBJ databases">
        <authorList>
            <person name="Mishra B."/>
        </authorList>
    </citation>
    <scope>NUCLEOTIDE SEQUENCE [LARGE SCALE GENOMIC DNA]</scope>
</reference>
<evidence type="ECO:0000313" key="1">
    <source>
        <dbReference type="EMBL" id="CAA7013716.1"/>
    </source>
</evidence>
<dbReference type="Proteomes" id="UP000467841">
    <property type="component" value="Unassembled WGS sequence"/>
</dbReference>
<proteinExistence type="predicted"/>
<gene>
    <name evidence="1" type="ORF">MERR_LOCUS950</name>
</gene>
<accession>A0A6D2HD86</accession>
<comment type="caution">
    <text evidence="1">The sequence shown here is derived from an EMBL/GenBank/DDBJ whole genome shotgun (WGS) entry which is preliminary data.</text>
</comment>
<dbReference type="EMBL" id="CACVBM020000066">
    <property type="protein sequence ID" value="CAA7013716.1"/>
    <property type="molecule type" value="Genomic_DNA"/>
</dbReference>
<name>A0A6D2HD86_9BRAS</name>
<evidence type="ECO:0000313" key="2">
    <source>
        <dbReference type="Proteomes" id="UP000467841"/>
    </source>
</evidence>